<dbReference type="Pfam" id="PF19190">
    <property type="entry name" value="BACON_2"/>
    <property type="match status" value="1"/>
</dbReference>
<organism evidence="7 8">
    <name type="scientific">Candidatus Ornithomonoglobus merdipullorum</name>
    <dbReference type="NCBI Taxonomy" id="2840895"/>
    <lineage>
        <taxon>Bacteria</taxon>
        <taxon>Bacillati</taxon>
        <taxon>Bacillota</taxon>
        <taxon>Clostridia</taxon>
        <taxon>Candidatus Ornithomonoglobus</taxon>
    </lineage>
</organism>
<dbReference type="GO" id="GO:0016787">
    <property type="term" value="F:hydrolase activity"/>
    <property type="evidence" value="ECO:0007669"/>
    <property type="project" value="UniProtKB-KW"/>
</dbReference>
<feature type="signal peptide" evidence="3">
    <location>
        <begin position="1"/>
        <end position="29"/>
    </location>
</feature>
<dbReference type="Gene3D" id="2.60.120.1620">
    <property type="match status" value="1"/>
</dbReference>
<dbReference type="InterPro" id="IPR029018">
    <property type="entry name" value="Hex-like_dom2"/>
</dbReference>
<dbReference type="GO" id="GO:0005975">
    <property type="term" value="P:carbohydrate metabolic process"/>
    <property type="evidence" value="ECO:0007669"/>
    <property type="project" value="UniProtKB-ARBA"/>
</dbReference>
<feature type="region of interest" description="Disordered" evidence="2">
    <location>
        <begin position="1958"/>
        <end position="1978"/>
    </location>
</feature>
<dbReference type="SUPFAM" id="SSF52266">
    <property type="entry name" value="SGNH hydrolase"/>
    <property type="match status" value="1"/>
</dbReference>
<evidence type="ECO:0000259" key="6">
    <source>
        <dbReference type="Pfam" id="PF19190"/>
    </source>
</evidence>
<protein>
    <submittedName>
        <fullName evidence="7">Glycosyl hydrolase 115 family protein</fullName>
    </submittedName>
</protein>
<dbReference type="InterPro" id="IPR031924">
    <property type="entry name" value="GH115"/>
</dbReference>
<dbReference type="CDD" id="cd01830">
    <property type="entry name" value="XynE_like"/>
    <property type="match status" value="1"/>
</dbReference>
<evidence type="ECO:0000259" key="5">
    <source>
        <dbReference type="Pfam" id="PF17829"/>
    </source>
</evidence>
<comment type="caution">
    <text evidence="7">The sequence shown here is derived from an EMBL/GenBank/DDBJ whole genome shotgun (WGS) entry which is preliminary data.</text>
</comment>
<dbReference type="Gene3D" id="3.40.50.1110">
    <property type="entry name" value="SGNH hydrolase"/>
    <property type="match status" value="1"/>
</dbReference>
<dbReference type="Gene3D" id="1.20.58.2150">
    <property type="match status" value="1"/>
</dbReference>
<dbReference type="EMBL" id="DVNB01000106">
    <property type="protein sequence ID" value="HIU58198.1"/>
    <property type="molecule type" value="Genomic_DNA"/>
</dbReference>
<feature type="domain" description="SGNH hydrolase-type esterase" evidence="4">
    <location>
        <begin position="2408"/>
        <end position="2605"/>
    </location>
</feature>
<dbReference type="InterPro" id="IPR024361">
    <property type="entry name" value="BACON"/>
</dbReference>
<evidence type="ECO:0000256" key="2">
    <source>
        <dbReference type="SAM" id="MobiDB-lite"/>
    </source>
</evidence>
<reference evidence="7" key="1">
    <citation type="submission" date="2020-10" db="EMBL/GenBank/DDBJ databases">
        <authorList>
            <person name="Gilroy R."/>
        </authorList>
    </citation>
    <scope>NUCLEOTIDE SEQUENCE</scope>
    <source>
        <strain evidence="7">USAMLcec3-3695</strain>
    </source>
</reference>
<gene>
    <name evidence="7" type="ORF">IAA61_10390</name>
</gene>
<dbReference type="InterPro" id="IPR036514">
    <property type="entry name" value="SGNH_hydro_sf"/>
</dbReference>
<dbReference type="Pfam" id="PF15979">
    <property type="entry name" value="Glyco_hydro_115"/>
    <property type="match status" value="1"/>
</dbReference>
<reference evidence="7" key="2">
    <citation type="journal article" date="2021" name="PeerJ">
        <title>Extensive microbial diversity within the chicken gut microbiome revealed by metagenomics and culture.</title>
        <authorList>
            <person name="Gilroy R."/>
            <person name="Ravi A."/>
            <person name="Getino M."/>
            <person name="Pursley I."/>
            <person name="Horton D.L."/>
            <person name="Alikhan N.F."/>
            <person name="Baker D."/>
            <person name="Gharbi K."/>
            <person name="Hall N."/>
            <person name="Watson M."/>
            <person name="Adriaenssens E.M."/>
            <person name="Foster-Nyarko E."/>
            <person name="Jarju S."/>
            <person name="Secka A."/>
            <person name="Antonio M."/>
            <person name="Oren A."/>
            <person name="Chaudhuri R.R."/>
            <person name="La Ragione R."/>
            <person name="Hildebrand F."/>
            <person name="Pallen M.J."/>
        </authorList>
    </citation>
    <scope>NUCLEOTIDE SEQUENCE</scope>
    <source>
        <strain evidence="7">USAMLcec3-3695</strain>
    </source>
</reference>
<dbReference type="PANTHER" id="PTHR37842">
    <property type="match status" value="1"/>
</dbReference>
<sequence length="2616" mass="283216">MKMKKFVALVSAVSMLGSAFTALPLTAGAEGSETVFYEQDFEELGAQTLLEHKLDTEEAVNAVKDDYTDMVVSGEPAVLTWTDAGGGSMNMNDVQGRYNSAGIRYDITELVAGKSGKLTITADVRGGYGEVFEDAGRVGFMNETQAAAADSSGSSNGFMYNFPAATVGTQNSGDFTTISYTANSIPEYDTNLYFFIGITKPDMNVKNVRLTLEDESAGDSRITPFSRFYSMTSSITSDTRDGMTGNYLALKHSNEGTDPGQGVVIDLSGSGIENGEKLDISFDIATDSENLGHLQTFVVSDTSVESLTGTEGFLRTVTASGGENGWVAQSNGGYENTFYSSANYHVSYTVDQVTLDEGENPYLCIMNNNPTIYIDNIMVSPAAAEPDPDETPESASPVPTASAPVGTPAAGDFVIADVNGVTDIYIDSAGADYDGISLVAEAFANDVTLVSGQTPDIVTDAAQLGSTAIIAGTTADANIQALVSSSKIDVSDIEGKNEVYKIQYVEEPMDGVDKAVVIAGSDKRGTIYGIFHISELIGVSPWVYWGDALPEQKSGIVLSADELNTTSKEPSVRFRGIFLNDEYPNLTKWSKNTFGGYNHNFYQQVFELILRLKGNYLWPAMWSNVFNKEGIAGLSAEQAEGFDSLESARLADKYGVLMGTSHHEPMHRAGMEWGQEYKNYLTAEDAALGSGATWDYFNYAYALDKFWDDGFKRSKDFETVTTIGMRGEADSSLAGGLATNVENLENVISSQLEIIEKYGKSDAPTMLALYKEVEEYWYGGEENGEHVPGLKEWSVNGKNPLDDTIIMLCDDNFGNLRSVPQPDEIDRPGGWGLYYHFDYHGAPTDYRWVSSTPLEKIWENLTRAYEYKMDDLWIVNVGDLKPHELEISYFLDLAYDYDAWKDENKIEEYTREWTEQQFGYEGVSEETVNEIAELQLDYLKLNGTRRPEIVYNTTYSVTDANEVYNYIDKANSIYDRAYELLERIPERIKDSYYQIVLYQAAGSANVNLMSLYSALNGMYSSAGSVLANKYAVLVNECIERDTQMQDYYNNTMSGGKWKDMMSDELAHIGCTSWDLTKWAYPSAVYVSPSADASLIVNVDGTRTAAKAGGTVSLPTFTSTNKEAYAITVSNGGKNKFNYTAQANVDWIVLSKASGTIYSGDTIGVSIDWSKLTEDSTGTVTISGADGSVTVNVTADVIDVSGLDSMTFVGRDGMTAIEAEHYASSNGNWITIDNYGKTLSTIKTKPFNVDYNVDNAPYVEYKVMADEAGDYTLKVYATPSNPTTTSGDVRYAVGINGGKAVEYSSLEDGFLAGDHGTRWGNGVLVNIHEDTVTVSLNAGVNTIRIYQLSSGFSLQKLALAAPGVSFGNAYTGPEESWYVGADDAQKALVHFSPEDTMNIPGVIEDSGKKVIVTAESDYLITAPEGTVISLDGVPIDTIANPDGTMETTLSQGEYTITYTGEGPVEFEALDSTPGVIINHPMSTEAEFAAAAAGYVNRVDGNDDKRVVSFADDSMNYTTSGLYTSSGFKYDITARVRKAIEEYGAGTEFTLSMDIKGKIGGNGTPAIGFMAGGATVASTPITGVVNESGFTKVTCKTTFSSTDDLAFFVYTGEPTVYVKNISVTFPAPQEVELFDHKSDDDWDNYVVYDETNENAVLTNNGSSLSAEFHTADGWSADNGIKIDVTDYVKKCDNGGKFGVELTFTCWYWGGSVSAFLEDQNGENKVILAEQATDTSNPPEDNTITISGSAAYSYSENERTYLCITQMSDNHQYKEIKFTGMQTPGGGDDPTETVPPTETEDPTEKNMIFTHGDAADWAAYTIYDETNTAASRTEGEQLQIAYSGSDTPDDEKAHEWDTNNGIKIDITDAVTGSGASKLGASADVLSWWWGETAARLFIEVVSGTDTKIITLDETAGSENGTALTLSGEGSVSYADGDKIYLCVTHPSGTQQYDNISLWSYEGGGDPDATPGPTEPVPEPTPDTRIVVFSDDFSDESEADRYAPYEDGSLDETADNGIKWGRLAYNFSNGSYADNGMKADITDIVKNNGITTLNASIDVLSYWWGGNQAVFRAVVTDAGGNAKNTYPLGTAPEDLTDKDGTYVSVSGSAEIEYEETDIIYLVVTHPSGTHAYDNLVIWMDGSELPVNDSLKIASPVLNEDGNGGYITASNGAETASAITVYVARYNDDGTLAALSLTPAEIQAGAENVRIDFEAAEGDTVFVWDRAMRPLTDKTVLEASVWVAGWGSAQQQYMESDMPSTPLDGSVIRQVIRMSTGGDYMKLTFSNYYGKSDLVLDSVHIADSLGSGMIDLATDTAVTFGGSESVTIPAGQTVESDVICYSVPDLGSIAMTIKAAEVPDEVTGHSGARTTTYIKSGATVSDASMIGAETNEHWYFASEIDVLKDAEYAVVACLGDSITDGRGCTTNANDRWTDVLMERMKDAGMKLTVVNDGIGGNAINNWGLGESGRDRYENEVKNRTGIKYLIVLEGINDIGGRTEDVFEGDMSKCPEDGKITTGIIEAYQEIIDKAHEQGIKVIGGTILPCGNNDYYNETMEEMRQTINAWIREEGNFDAVIDFDAVMSDPDDPTKMKAEYDSGDGLHPGPAGYRAMGECIDLALFD</sequence>
<dbReference type="Gene3D" id="3.30.379.10">
    <property type="entry name" value="Chitobiase/beta-hexosaminidase domain 2-like"/>
    <property type="match status" value="1"/>
</dbReference>
<dbReference type="Proteomes" id="UP000824109">
    <property type="component" value="Unassembled WGS sequence"/>
</dbReference>
<dbReference type="InterPro" id="IPR013830">
    <property type="entry name" value="SGNH_hydro"/>
</dbReference>
<keyword evidence="1 7" id="KW-0378">Hydrolase</keyword>
<evidence type="ECO:0000313" key="8">
    <source>
        <dbReference type="Proteomes" id="UP000824109"/>
    </source>
</evidence>
<feature type="chain" id="PRO_5038713143" evidence="3">
    <location>
        <begin position="30"/>
        <end position="2616"/>
    </location>
</feature>
<keyword evidence="3" id="KW-0732">Signal</keyword>
<feature type="domain" description="BACON" evidence="6">
    <location>
        <begin position="1117"/>
        <end position="1193"/>
    </location>
</feature>
<accession>A0A9D1MCX8</accession>
<feature type="region of interest" description="Disordered" evidence="2">
    <location>
        <begin position="1776"/>
        <end position="1801"/>
    </location>
</feature>
<evidence type="ECO:0000256" key="1">
    <source>
        <dbReference type="ARBA" id="ARBA00022801"/>
    </source>
</evidence>
<dbReference type="SUPFAM" id="SSF55545">
    <property type="entry name" value="beta-N-acetylhexosaminidase-like domain"/>
    <property type="match status" value="1"/>
</dbReference>
<dbReference type="Gene3D" id="3.20.20.520">
    <property type="entry name" value="Glycosyl hydrolase family 115"/>
    <property type="match status" value="1"/>
</dbReference>
<evidence type="ECO:0000259" key="4">
    <source>
        <dbReference type="Pfam" id="PF13472"/>
    </source>
</evidence>
<proteinExistence type="predicted"/>
<dbReference type="Pfam" id="PF13472">
    <property type="entry name" value="Lipase_GDSL_2"/>
    <property type="match status" value="1"/>
</dbReference>
<dbReference type="InterPro" id="IPR042301">
    <property type="entry name" value="GH115_sf"/>
</dbReference>
<feature type="region of interest" description="Disordered" evidence="2">
    <location>
        <begin position="382"/>
        <end position="402"/>
    </location>
</feature>
<dbReference type="PANTHER" id="PTHR37842:SF2">
    <property type="entry name" value="GYLCOSYL HYDROLASE 115 C-TERMINAL DOMAIN-CONTAINING PROTEIN"/>
    <property type="match status" value="1"/>
</dbReference>
<dbReference type="InterPro" id="IPR041437">
    <property type="entry name" value="GH115_C"/>
</dbReference>
<evidence type="ECO:0000256" key="3">
    <source>
        <dbReference type="SAM" id="SignalP"/>
    </source>
</evidence>
<evidence type="ECO:0000313" key="7">
    <source>
        <dbReference type="EMBL" id="HIU58198.1"/>
    </source>
</evidence>
<dbReference type="Pfam" id="PF17829">
    <property type="entry name" value="GH115_C"/>
    <property type="match status" value="1"/>
</dbReference>
<name>A0A9D1MCX8_9FIRM</name>
<feature type="domain" description="Gylcosyl hydrolase 115 C-terminal" evidence="5">
    <location>
        <begin position="1206"/>
        <end position="1374"/>
    </location>
</feature>